<sequence length="246" mass="27272">MITSMPMVPDVVLWQTLLGTSKTFGNVEMAERASRALLEMGSNSDGDFVLLSNTYAAHERWDDVGRVREAMRSRDVKKVPGFSFIEVEGAIHKFFNGDQSHPEEEKEIALCHHSEKLAIAFGLINTGAGTSIQVIKNLRICGDCHAVFKLISKIYEREIIFEGLEIISAGIEVFDNWGRQPHPPQFMAEEGLRIGGFSPRIGGMSSGLAVILAGEDRRAKNQKAHLVSNCNEIGQQPVERTLEHII</sequence>
<feature type="domain" description="E3 ubiquitin-protein ligase RKP N-terminal" evidence="2">
    <location>
        <begin position="187"/>
        <end position="245"/>
    </location>
</feature>
<keyword evidence="4" id="KW-1185">Reference proteome</keyword>
<dbReference type="PANTHER" id="PTHR47926">
    <property type="entry name" value="PENTATRICOPEPTIDE REPEAT-CONTAINING PROTEIN"/>
    <property type="match status" value="1"/>
</dbReference>
<dbReference type="InterPro" id="IPR032867">
    <property type="entry name" value="DYW_dom"/>
</dbReference>
<organism evidence="3 4">
    <name type="scientific">Coptis chinensis</name>
    <dbReference type="NCBI Taxonomy" id="261450"/>
    <lineage>
        <taxon>Eukaryota</taxon>
        <taxon>Viridiplantae</taxon>
        <taxon>Streptophyta</taxon>
        <taxon>Embryophyta</taxon>
        <taxon>Tracheophyta</taxon>
        <taxon>Spermatophyta</taxon>
        <taxon>Magnoliopsida</taxon>
        <taxon>Ranunculales</taxon>
        <taxon>Ranunculaceae</taxon>
        <taxon>Coptidoideae</taxon>
        <taxon>Coptis</taxon>
    </lineage>
</organism>
<evidence type="ECO:0000259" key="2">
    <source>
        <dbReference type="Pfam" id="PF19322"/>
    </source>
</evidence>
<dbReference type="InterPro" id="IPR046960">
    <property type="entry name" value="PPR_At4g14850-like_plant"/>
</dbReference>
<evidence type="ECO:0000259" key="1">
    <source>
        <dbReference type="Pfam" id="PF14432"/>
    </source>
</evidence>
<dbReference type="GO" id="GO:0003723">
    <property type="term" value="F:RNA binding"/>
    <property type="evidence" value="ECO:0007669"/>
    <property type="project" value="InterPro"/>
</dbReference>
<dbReference type="GO" id="GO:0008270">
    <property type="term" value="F:zinc ion binding"/>
    <property type="evidence" value="ECO:0007669"/>
    <property type="project" value="InterPro"/>
</dbReference>
<dbReference type="AlphaFoldDB" id="A0A835MHB3"/>
<dbReference type="EMBL" id="JADFTS010000001">
    <property type="protein sequence ID" value="KAF9623741.1"/>
    <property type="molecule type" value="Genomic_DNA"/>
</dbReference>
<comment type="caution">
    <text evidence="3">The sequence shown here is derived from an EMBL/GenBank/DDBJ whole genome shotgun (WGS) entry which is preliminary data.</text>
</comment>
<gene>
    <name evidence="3" type="ORF">IFM89_005248</name>
</gene>
<dbReference type="Pfam" id="PF14432">
    <property type="entry name" value="DYW_deaminase"/>
    <property type="match status" value="1"/>
</dbReference>
<dbReference type="InterPro" id="IPR046848">
    <property type="entry name" value="E_motif"/>
</dbReference>
<evidence type="ECO:0000313" key="4">
    <source>
        <dbReference type="Proteomes" id="UP000631114"/>
    </source>
</evidence>
<dbReference type="OrthoDB" id="185373at2759"/>
<reference evidence="3 4" key="1">
    <citation type="submission" date="2020-10" db="EMBL/GenBank/DDBJ databases">
        <title>The Coptis chinensis genome and diversification of protoberbering-type alkaloids.</title>
        <authorList>
            <person name="Wang B."/>
            <person name="Shu S."/>
            <person name="Song C."/>
            <person name="Liu Y."/>
        </authorList>
    </citation>
    <scope>NUCLEOTIDE SEQUENCE [LARGE SCALE GENOMIC DNA]</scope>
    <source>
        <strain evidence="3">HL-2020</strain>
        <tissue evidence="3">Leaf</tissue>
    </source>
</reference>
<protein>
    <recommendedName>
        <fullName evidence="5">DYW domain-containing protein</fullName>
    </recommendedName>
</protein>
<dbReference type="GO" id="GO:0009451">
    <property type="term" value="P:RNA modification"/>
    <property type="evidence" value="ECO:0007669"/>
    <property type="project" value="InterPro"/>
</dbReference>
<accession>A0A835MHB3</accession>
<dbReference type="InterPro" id="IPR045737">
    <property type="entry name" value="RKP_N"/>
</dbReference>
<dbReference type="Proteomes" id="UP000631114">
    <property type="component" value="Unassembled WGS sequence"/>
</dbReference>
<feature type="domain" description="DYW" evidence="1">
    <location>
        <begin position="102"/>
        <end position="161"/>
    </location>
</feature>
<dbReference type="PANTHER" id="PTHR47926:SF408">
    <property type="entry name" value="DYW DOMAIN-CONTAINING PROTEIN"/>
    <property type="match status" value="1"/>
</dbReference>
<proteinExistence type="predicted"/>
<dbReference type="Pfam" id="PF20431">
    <property type="entry name" value="E_motif"/>
    <property type="match status" value="1"/>
</dbReference>
<dbReference type="Pfam" id="PF19322">
    <property type="entry name" value="RKP_N"/>
    <property type="match status" value="1"/>
</dbReference>
<evidence type="ECO:0000313" key="3">
    <source>
        <dbReference type="EMBL" id="KAF9623741.1"/>
    </source>
</evidence>
<name>A0A835MHB3_9MAGN</name>
<evidence type="ECO:0008006" key="5">
    <source>
        <dbReference type="Google" id="ProtNLM"/>
    </source>
</evidence>